<gene>
    <name evidence="1" type="ORF">UFOVP195_10</name>
</gene>
<proteinExistence type="predicted"/>
<reference evidence="1" key="1">
    <citation type="submission" date="2020-05" db="EMBL/GenBank/DDBJ databases">
        <authorList>
            <person name="Chiriac C."/>
            <person name="Salcher M."/>
            <person name="Ghai R."/>
            <person name="Kavagutti S V."/>
        </authorList>
    </citation>
    <scope>NUCLEOTIDE SEQUENCE</scope>
</reference>
<evidence type="ECO:0000313" key="1">
    <source>
        <dbReference type="EMBL" id="CAB5214066.1"/>
    </source>
</evidence>
<sequence>MRPTKAAIDAIRDAYMADVLTIRAHILALNDPHLEDAWAGIETFAAVALRVMAKTNPSKLKSEMVTVGISALL</sequence>
<name>A0A6J7WNB2_9CAUD</name>
<organism evidence="1">
    <name type="scientific">uncultured Caudovirales phage</name>
    <dbReference type="NCBI Taxonomy" id="2100421"/>
    <lineage>
        <taxon>Viruses</taxon>
        <taxon>Duplodnaviria</taxon>
        <taxon>Heunggongvirae</taxon>
        <taxon>Uroviricota</taxon>
        <taxon>Caudoviricetes</taxon>
        <taxon>Peduoviridae</taxon>
        <taxon>Maltschvirus</taxon>
        <taxon>Maltschvirus maltsch</taxon>
    </lineage>
</organism>
<protein>
    <submittedName>
        <fullName evidence="1">Uncharacterized protein</fullName>
    </submittedName>
</protein>
<accession>A0A6J7WNB2</accession>
<dbReference type="EMBL" id="LR798241">
    <property type="protein sequence ID" value="CAB5214066.1"/>
    <property type="molecule type" value="Genomic_DNA"/>
</dbReference>